<keyword evidence="3" id="KW-1185">Reference proteome</keyword>
<proteinExistence type="predicted"/>
<evidence type="ECO:0000256" key="1">
    <source>
        <dbReference type="SAM" id="MobiDB-lite"/>
    </source>
</evidence>
<dbReference type="Proteomes" id="UP001054837">
    <property type="component" value="Unassembled WGS sequence"/>
</dbReference>
<gene>
    <name evidence="2" type="ORF">CDAR_558101</name>
</gene>
<comment type="caution">
    <text evidence="2">The sequence shown here is derived from an EMBL/GenBank/DDBJ whole genome shotgun (WGS) entry which is preliminary data.</text>
</comment>
<evidence type="ECO:0000313" key="3">
    <source>
        <dbReference type="Proteomes" id="UP001054837"/>
    </source>
</evidence>
<reference evidence="2 3" key="1">
    <citation type="submission" date="2021-06" db="EMBL/GenBank/DDBJ databases">
        <title>Caerostris darwini draft genome.</title>
        <authorList>
            <person name="Kono N."/>
            <person name="Arakawa K."/>
        </authorList>
    </citation>
    <scope>NUCLEOTIDE SEQUENCE [LARGE SCALE GENOMIC DNA]</scope>
</reference>
<feature type="region of interest" description="Disordered" evidence="1">
    <location>
        <begin position="16"/>
        <end position="57"/>
    </location>
</feature>
<dbReference type="EMBL" id="BPLQ01005721">
    <property type="protein sequence ID" value="GIY16762.1"/>
    <property type="molecule type" value="Genomic_DNA"/>
</dbReference>
<feature type="compositionally biased region" description="Basic and acidic residues" evidence="1">
    <location>
        <begin position="30"/>
        <end position="39"/>
    </location>
</feature>
<protein>
    <submittedName>
        <fullName evidence="2">Uncharacterized protein</fullName>
    </submittedName>
</protein>
<organism evidence="2 3">
    <name type="scientific">Caerostris darwini</name>
    <dbReference type="NCBI Taxonomy" id="1538125"/>
    <lineage>
        <taxon>Eukaryota</taxon>
        <taxon>Metazoa</taxon>
        <taxon>Ecdysozoa</taxon>
        <taxon>Arthropoda</taxon>
        <taxon>Chelicerata</taxon>
        <taxon>Arachnida</taxon>
        <taxon>Araneae</taxon>
        <taxon>Araneomorphae</taxon>
        <taxon>Entelegynae</taxon>
        <taxon>Araneoidea</taxon>
        <taxon>Araneidae</taxon>
        <taxon>Caerostris</taxon>
    </lineage>
</organism>
<evidence type="ECO:0000313" key="2">
    <source>
        <dbReference type="EMBL" id="GIY16762.1"/>
    </source>
</evidence>
<name>A0AAV4R5R7_9ARAC</name>
<accession>A0AAV4R5R7</accession>
<sequence length="93" mass="10736">MKIPIHSCGFFLKKRSSESRLGGEEEEETGSPRERERYRNPVSWRRRNAQPEQAANRDDHLDARYLLLLHHPIQFPAAFLGGGGEEVHPYPVL</sequence>
<dbReference type="AlphaFoldDB" id="A0AAV4R5R7"/>